<evidence type="ECO:0000313" key="2">
    <source>
        <dbReference type="Proteomes" id="UP000265520"/>
    </source>
</evidence>
<keyword evidence="1" id="KW-0418">Kinase</keyword>
<keyword evidence="2" id="KW-1185">Reference proteome</keyword>
<dbReference type="EMBL" id="LXQA010120902">
    <property type="protein sequence ID" value="MCI20647.1"/>
    <property type="molecule type" value="Genomic_DNA"/>
</dbReference>
<protein>
    <submittedName>
        <fullName evidence="1">Receptor-like protein kinase</fullName>
    </submittedName>
</protein>
<proteinExistence type="predicted"/>
<dbReference type="GO" id="GO:0016301">
    <property type="term" value="F:kinase activity"/>
    <property type="evidence" value="ECO:0007669"/>
    <property type="project" value="UniProtKB-KW"/>
</dbReference>
<sequence>MPKFMHPFIEDIIDVKGDGYCGYGAVCLYNKGTEEDFELLRLNMKRELSLHKELYVKLFGGEDRLTYITDALFPPPRKSRHAVAPRDKWFTYPDMGFVVATLLERVVVLLSKVDRSGGSNTCFPLRGIPPSDLSDMSTKILCIGALPDHFVLVKLKQGC</sequence>
<dbReference type="AlphaFoldDB" id="A0A392Q9T3"/>
<evidence type="ECO:0000313" key="1">
    <source>
        <dbReference type="EMBL" id="MCI20647.1"/>
    </source>
</evidence>
<accession>A0A392Q9T3</accession>
<organism evidence="1 2">
    <name type="scientific">Trifolium medium</name>
    <dbReference type="NCBI Taxonomy" id="97028"/>
    <lineage>
        <taxon>Eukaryota</taxon>
        <taxon>Viridiplantae</taxon>
        <taxon>Streptophyta</taxon>
        <taxon>Embryophyta</taxon>
        <taxon>Tracheophyta</taxon>
        <taxon>Spermatophyta</taxon>
        <taxon>Magnoliopsida</taxon>
        <taxon>eudicotyledons</taxon>
        <taxon>Gunneridae</taxon>
        <taxon>Pentapetalae</taxon>
        <taxon>rosids</taxon>
        <taxon>fabids</taxon>
        <taxon>Fabales</taxon>
        <taxon>Fabaceae</taxon>
        <taxon>Papilionoideae</taxon>
        <taxon>50 kb inversion clade</taxon>
        <taxon>NPAAA clade</taxon>
        <taxon>Hologalegina</taxon>
        <taxon>IRL clade</taxon>
        <taxon>Trifolieae</taxon>
        <taxon>Trifolium</taxon>
    </lineage>
</organism>
<reference evidence="1 2" key="1">
    <citation type="journal article" date="2018" name="Front. Plant Sci.">
        <title>Red Clover (Trifolium pratense) and Zigzag Clover (T. medium) - A Picture of Genomic Similarities and Differences.</title>
        <authorList>
            <person name="Dluhosova J."/>
            <person name="Istvanek J."/>
            <person name="Nedelnik J."/>
            <person name="Repkova J."/>
        </authorList>
    </citation>
    <scope>NUCLEOTIDE SEQUENCE [LARGE SCALE GENOMIC DNA]</scope>
    <source>
        <strain evidence="2">cv. 10/8</strain>
        <tissue evidence="1">Leaf</tissue>
    </source>
</reference>
<name>A0A392Q9T3_9FABA</name>
<keyword evidence="1" id="KW-0808">Transferase</keyword>
<dbReference type="Proteomes" id="UP000265520">
    <property type="component" value="Unassembled WGS sequence"/>
</dbReference>
<keyword evidence="1" id="KW-0675">Receptor</keyword>
<feature type="non-terminal residue" evidence="1">
    <location>
        <position position="159"/>
    </location>
</feature>
<comment type="caution">
    <text evidence="1">The sequence shown here is derived from an EMBL/GenBank/DDBJ whole genome shotgun (WGS) entry which is preliminary data.</text>
</comment>